<dbReference type="OrthoDB" id="272777at2"/>
<dbReference type="InterPro" id="IPR011701">
    <property type="entry name" value="MFS"/>
</dbReference>
<feature type="transmembrane region" description="Helical" evidence="6">
    <location>
        <begin position="323"/>
        <end position="344"/>
    </location>
</feature>
<keyword evidence="5 6" id="KW-0472">Membrane</keyword>
<evidence type="ECO:0000256" key="3">
    <source>
        <dbReference type="ARBA" id="ARBA00022692"/>
    </source>
</evidence>
<evidence type="ECO:0000256" key="1">
    <source>
        <dbReference type="ARBA" id="ARBA00004651"/>
    </source>
</evidence>
<feature type="transmembrane region" description="Helical" evidence="6">
    <location>
        <begin position="356"/>
        <end position="375"/>
    </location>
</feature>
<dbReference type="Pfam" id="PF07690">
    <property type="entry name" value="MFS_1"/>
    <property type="match status" value="1"/>
</dbReference>
<proteinExistence type="predicted"/>
<dbReference type="PANTHER" id="PTHR43124">
    <property type="entry name" value="PURINE EFFLUX PUMP PBUE"/>
    <property type="match status" value="1"/>
</dbReference>
<feature type="transmembrane region" description="Helical" evidence="6">
    <location>
        <begin position="143"/>
        <end position="166"/>
    </location>
</feature>
<organism evidence="8 9">
    <name type="scientific">Phreatobacter cathodiphilus</name>
    <dbReference type="NCBI Taxonomy" id="1868589"/>
    <lineage>
        <taxon>Bacteria</taxon>
        <taxon>Pseudomonadati</taxon>
        <taxon>Pseudomonadota</taxon>
        <taxon>Alphaproteobacteria</taxon>
        <taxon>Hyphomicrobiales</taxon>
        <taxon>Phreatobacteraceae</taxon>
        <taxon>Phreatobacter</taxon>
    </lineage>
</organism>
<comment type="subcellular location">
    <subcellularLocation>
        <location evidence="1">Cell membrane</location>
        <topology evidence="1">Multi-pass membrane protein</topology>
    </subcellularLocation>
</comment>
<dbReference type="GO" id="GO:0005886">
    <property type="term" value="C:plasma membrane"/>
    <property type="evidence" value="ECO:0007669"/>
    <property type="project" value="UniProtKB-SubCell"/>
</dbReference>
<evidence type="ECO:0000256" key="4">
    <source>
        <dbReference type="ARBA" id="ARBA00022989"/>
    </source>
</evidence>
<feature type="transmembrane region" description="Helical" evidence="6">
    <location>
        <begin position="59"/>
        <end position="81"/>
    </location>
</feature>
<evidence type="ECO:0000256" key="2">
    <source>
        <dbReference type="ARBA" id="ARBA00022475"/>
    </source>
</evidence>
<feature type="transmembrane region" description="Helical" evidence="6">
    <location>
        <begin position="88"/>
        <end position="107"/>
    </location>
</feature>
<name>A0A2S0NCH3_9HYPH</name>
<feature type="transmembrane region" description="Helical" evidence="6">
    <location>
        <begin position="113"/>
        <end position="136"/>
    </location>
</feature>
<dbReference type="InterPro" id="IPR036259">
    <property type="entry name" value="MFS_trans_sf"/>
</dbReference>
<dbReference type="InterPro" id="IPR020846">
    <property type="entry name" value="MFS_dom"/>
</dbReference>
<evidence type="ECO:0000313" key="8">
    <source>
        <dbReference type="EMBL" id="AVO45869.1"/>
    </source>
</evidence>
<keyword evidence="4 6" id="KW-1133">Transmembrane helix</keyword>
<dbReference type="Proteomes" id="UP000237889">
    <property type="component" value="Chromosome"/>
</dbReference>
<dbReference type="PANTHER" id="PTHR43124:SF3">
    <property type="entry name" value="CHLORAMPHENICOL EFFLUX PUMP RV0191"/>
    <property type="match status" value="1"/>
</dbReference>
<gene>
    <name evidence="8" type="ORF">C6569_12760</name>
</gene>
<sequence length="423" mass="43057">MPEQAKRGGASSAGLTRPAVVALVGVLATATALSQFFRNSVGVIATTLAAELGLDPDQLGLVASSFFLIFALCQIPVGIVIDRWGPRVALLASGLFTVAGALVFAQAEGQAGLIAGRLLLGIGCSTFFMAPLVIYARAFPPSVFASLAGFQIAFSSLGTILATAPLGWMTAAFGWRSAFLLAGLVSALLLAGIVLGVRGGATGRLAGRPAETLAQAFAGVGAVMRTPGFGPLFLMSFSTFSTFALFIGLWGGPYLAHVHGADLAAQGRTLFVMAIAQVVGTLAWGSADRLTGAYKPLAVAGAVLTLGLLAALIATGHNGSTRASTLVALLGFSCAFTPVLVAHSKSLFPPDITGRGLSFINMGTMSGTFVTQWLTGLAVKQVADGAAVYPVAAFQVAFAIQAVLLAVATLVYLTAPEPRRPGA</sequence>
<keyword evidence="2" id="KW-1003">Cell membrane</keyword>
<keyword evidence="3 6" id="KW-0812">Transmembrane</keyword>
<evidence type="ECO:0000256" key="5">
    <source>
        <dbReference type="ARBA" id="ARBA00023136"/>
    </source>
</evidence>
<dbReference type="PROSITE" id="PS50850">
    <property type="entry name" value="MFS"/>
    <property type="match status" value="1"/>
</dbReference>
<dbReference type="Gene3D" id="1.20.1250.20">
    <property type="entry name" value="MFS general substrate transporter like domains"/>
    <property type="match status" value="2"/>
</dbReference>
<dbReference type="EMBL" id="CP027668">
    <property type="protein sequence ID" value="AVO45869.1"/>
    <property type="molecule type" value="Genomic_DNA"/>
</dbReference>
<evidence type="ECO:0000313" key="9">
    <source>
        <dbReference type="Proteomes" id="UP000237889"/>
    </source>
</evidence>
<accession>A0A2S0NCH3</accession>
<dbReference type="KEGG" id="phr:C6569_12760"/>
<feature type="transmembrane region" description="Helical" evidence="6">
    <location>
        <begin position="178"/>
        <end position="197"/>
    </location>
</feature>
<dbReference type="GO" id="GO:0022857">
    <property type="term" value="F:transmembrane transporter activity"/>
    <property type="evidence" value="ECO:0007669"/>
    <property type="project" value="InterPro"/>
</dbReference>
<dbReference type="RefSeq" id="WP_106749210.1">
    <property type="nucleotide sequence ID" value="NZ_CP027668.1"/>
</dbReference>
<keyword evidence="9" id="KW-1185">Reference proteome</keyword>
<reference evidence="8 9" key="1">
    <citation type="submission" date="2018-03" db="EMBL/GenBank/DDBJ databases">
        <title>Genome sequencing of Phreatobacter sp.</title>
        <authorList>
            <person name="Kim S.-J."/>
            <person name="Heo J."/>
            <person name="Kwon S.-W."/>
        </authorList>
    </citation>
    <scope>NUCLEOTIDE SEQUENCE [LARGE SCALE GENOMIC DNA]</scope>
    <source>
        <strain evidence="8 9">S-12</strain>
    </source>
</reference>
<feature type="transmembrane region" description="Helical" evidence="6">
    <location>
        <begin position="297"/>
        <end position="317"/>
    </location>
</feature>
<dbReference type="SUPFAM" id="SSF103473">
    <property type="entry name" value="MFS general substrate transporter"/>
    <property type="match status" value="1"/>
</dbReference>
<evidence type="ECO:0000259" key="7">
    <source>
        <dbReference type="PROSITE" id="PS50850"/>
    </source>
</evidence>
<feature type="domain" description="Major facilitator superfamily (MFS) profile" evidence="7">
    <location>
        <begin position="23"/>
        <end position="420"/>
    </location>
</feature>
<protein>
    <submittedName>
        <fullName evidence="8">MFS transporter</fullName>
    </submittedName>
</protein>
<evidence type="ECO:0000256" key="6">
    <source>
        <dbReference type="SAM" id="Phobius"/>
    </source>
</evidence>
<dbReference type="AlphaFoldDB" id="A0A2S0NCH3"/>
<feature type="transmembrane region" description="Helical" evidence="6">
    <location>
        <begin position="263"/>
        <end position="285"/>
    </location>
</feature>
<dbReference type="InterPro" id="IPR050189">
    <property type="entry name" value="MFS_Efflux_Transporters"/>
</dbReference>
<feature type="transmembrane region" description="Helical" evidence="6">
    <location>
        <begin position="387"/>
        <end position="413"/>
    </location>
</feature>
<feature type="transmembrane region" description="Helical" evidence="6">
    <location>
        <begin position="232"/>
        <end position="251"/>
    </location>
</feature>